<dbReference type="SUPFAM" id="SSF51735">
    <property type="entry name" value="NAD(P)-binding Rossmann-fold domains"/>
    <property type="match status" value="1"/>
</dbReference>
<evidence type="ECO:0000256" key="1">
    <source>
        <dbReference type="ARBA" id="ARBA00006328"/>
    </source>
</evidence>
<keyword evidence="2" id="KW-0521">NADP</keyword>
<name>A0A1Y2BJV3_9TREE</name>
<dbReference type="OrthoDB" id="9997102at2759"/>
<evidence type="ECO:0000256" key="2">
    <source>
        <dbReference type="ARBA" id="ARBA00022857"/>
    </source>
</evidence>
<dbReference type="AlphaFoldDB" id="A0A1Y2BJV3"/>
<comment type="similarity">
    <text evidence="1">Belongs to the NmrA-type oxidoreductase family.</text>
</comment>
<dbReference type="STRING" id="71784.A0A1Y2BJV3"/>
<evidence type="ECO:0000313" key="4">
    <source>
        <dbReference type="EMBL" id="ORY35053.1"/>
    </source>
</evidence>
<dbReference type="Gene3D" id="3.40.50.720">
    <property type="entry name" value="NAD(P)-binding Rossmann-like Domain"/>
    <property type="match status" value="1"/>
</dbReference>
<dbReference type="InterPro" id="IPR051164">
    <property type="entry name" value="NmrA-like_oxidored"/>
</dbReference>
<dbReference type="InterPro" id="IPR036291">
    <property type="entry name" value="NAD(P)-bd_dom_sf"/>
</dbReference>
<reference evidence="4 5" key="1">
    <citation type="submission" date="2016-07" db="EMBL/GenBank/DDBJ databases">
        <title>Pervasive Adenine N6-methylation of Active Genes in Fungi.</title>
        <authorList>
            <consortium name="DOE Joint Genome Institute"/>
            <person name="Mondo S.J."/>
            <person name="Dannebaum R.O."/>
            <person name="Kuo R.C."/>
            <person name="Labutti K."/>
            <person name="Haridas S."/>
            <person name="Kuo A."/>
            <person name="Salamov A."/>
            <person name="Ahrendt S.R."/>
            <person name="Lipzen A."/>
            <person name="Sullivan W."/>
            <person name="Andreopoulos W.B."/>
            <person name="Clum A."/>
            <person name="Lindquist E."/>
            <person name="Daum C."/>
            <person name="Ramamoorthy G.K."/>
            <person name="Gryganskyi A."/>
            <person name="Culley D."/>
            <person name="Magnuson J.K."/>
            <person name="James T.Y."/>
            <person name="O'Malley M.A."/>
            <person name="Stajich J.E."/>
            <person name="Spatafora J.W."/>
            <person name="Visel A."/>
            <person name="Grigoriev I.V."/>
        </authorList>
    </citation>
    <scope>NUCLEOTIDE SEQUENCE [LARGE SCALE GENOMIC DNA]</scope>
    <source>
        <strain evidence="4 5">68-887.2</strain>
    </source>
</reference>
<evidence type="ECO:0000313" key="5">
    <source>
        <dbReference type="Proteomes" id="UP000193986"/>
    </source>
</evidence>
<accession>A0A1Y2BJV3</accession>
<evidence type="ECO:0000259" key="3">
    <source>
        <dbReference type="Pfam" id="PF05368"/>
    </source>
</evidence>
<comment type="caution">
    <text evidence="4">The sequence shown here is derived from an EMBL/GenBank/DDBJ whole genome shotgun (WGS) entry which is preliminary data.</text>
</comment>
<dbReference type="InParanoid" id="A0A1Y2BJV3"/>
<feature type="domain" description="NmrA-like" evidence="3">
    <location>
        <begin position="4"/>
        <end position="282"/>
    </location>
</feature>
<dbReference type="Proteomes" id="UP000193986">
    <property type="component" value="Unassembled WGS sequence"/>
</dbReference>
<dbReference type="PANTHER" id="PTHR42748">
    <property type="entry name" value="NITROGEN METABOLITE REPRESSION PROTEIN NMRA FAMILY MEMBER"/>
    <property type="match status" value="1"/>
</dbReference>
<dbReference type="PANTHER" id="PTHR42748:SF7">
    <property type="entry name" value="NMRA LIKE REDOX SENSOR 1-RELATED"/>
    <property type="match status" value="1"/>
</dbReference>
<protein>
    <recommendedName>
        <fullName evidence="3">NmrA-like domain-containing protein</fullName>
    </recommendedName>
</protein>
<dbReference type="EMBL" id="MCFC01000002">
    <property type="protein sequence ID" value="ORY35053.1"/>
    <property type="molecule type" value="Genomic_DNA"/>
</dbReference>
<dbReference type="InterPro" id="IPR008030">
    <property type="entry name" value="NmrA-like"/>
</dbReference>
<organism evidence="4 5">
    <name type="scientific">Naematelia encephala</name>
    <dbReference type="NCBI Taxonomy" id="71784"/>
    <lineage>
        <taxon>Eukaryota</taxon>
        <taxon>Fungi</taxon>
        <taxon>Dikarya</taxon>
        <taxon>Basidiomycota</taxon>
        <taxon>Agaricomycotina</taxon>
        <taxon>Tremellomycetes</taxon>
        <taxon>Tremellales</taxon>
        <taxon>Naemateliaceae</taxon>
        <taxon>Naematelia</taxon>
    </lineage>
</organism>
<sequence>MSVSKVIVVFGATGLQGRYLIEALSANNTRALTPWKIIALSRSSTSPSSTALAKLPGVHVVQVEQDVMEAPAKAFAATGIEKGKVYGCVSIQGYVDVEAMYRQGCAIGDAAKEWGVKHFVYSSSDVGNKGKAGIPAFDIKISVEEYLSTLFPDSHTYLRPAHFMEVWTSSDHQFRMVRTVTANIALKSNSSMKHQLVSVRDIGLAGAKAFIEGPSWCDGVVRLAGDGLTISELETIYTEVLWHPPVYDSVSLATELSSTVPFLQQIASFFGNQGYGIDIEACRRQLPEMEDLRAFLIRTRENERTS</sequence>
<dbReference type="Gene3D" id="3.90.25.10">
    <property type="entry name" value="UDP-galactose 4-epimerase, domain 1"/>
    <property type="match status" value="1"/>
</dbReference>
<proteinExistence type="inferred from homology"/>
<gene>
    <name evidence="4" type="ORF">BCR39DRAFT_556553</name>
</gene>
<dbReference type="GO" id="GO:0005634">
    <property type="term" value="C:nucleus"/>
    <property type="evidence" value="ECO:0007669"/>
    <property type="project" value="TreeGrafter"/>
</dbReference>
<keyword evidence="5" id="KW-1185">Reference proteome</keyword>
<dbReference type="Pfam" id="PF05368">
    <property type="entry name" value="NmrA"/>
    <property type="match status" value="1"/>
</dbReference>